<accession>A0A0P1AIB1</accession>
<dbReference type="EMBL" id="CCYD01000523">
    <property type="protein sequence ID" value="CEG40741.1"/>
    <property type="molecule type" value="Genomic_DNA"/>
</dbReference>
<keyword evidence="2" id="KW-1185">Reference proteome</keyword>
<proteinExistence type="predicted"/>
<name>A0A0P1AIB1_PLAHL</name>
<dbReference type="AlphaFoldDB" id="A0A0P1AIB1"/>
<dbReference type="GeneID" id="36405980"/>
<dbReference type="Proteomes" id="UP000054928">
    <property type="component" value="Unassembled WGS sequence"/>
</dbReference>
<reference evidence="2" key="1">
    <citation type="submission" date="2014-09" db="EMBL/GenBank/DDBJ databases">
        <authorList>
            <person name="Sharma Rahul"/>
            <person name="Thines Marco"/>
        </authorList>
    </citation>
    <scope>NUCLEOTIDE SEQUENCE [LARGE SCALE GENOMIC DNA]</scope>
</reference>
<evidence type="ECO:0000313" key="2">
    <source>
        <dbReference type="Proteomes" id="UP000054928"/>
    </source>
</evidence>
<evidence type="ECO:0000313" key="1">
    <source>
        <dbReference type="EMBL" id="CEG40741.1"/>
    </source>
</evidence>
<dbReference type="RefSeq" id="XP_024577110.1">
    <property type="nucleotide sequence ID" value="XM_024726432.1"/>
</dbReference>
<protein>
    <submittedName>
        <fullName evidence="1">Uncharacterized protein</fullName>
    </submittedName>
</protein>
<sequence length="53" mass="5841">MRQGINSLTRLAHARIVPSEPYMSFSSKVATEWGHTVMSTRSSRTTICCVSAP</sequence>
<organism evidence="1 2">
    <name type="scientific">Plasmopara halstedii</name>
    <name type="common">Downy mildew of sunflower</name>
    <dbReference type="NCBI Taxonomy" id="4781"/>
    <lineage>
        <taxon>Eukaryota</taxon>
        <taxon>Sar</taxon>
        <taxon>Stramenopiles</taxon>
        <taxon>Oomycota</taxon>
        <taxon>Peronosporomycetes</taxon>
        <taxon>Peronosporales</taxon>
        <taxon>Peronosporaceae</taxon>
        <taxon>Plasmopara</taxon>
    </lineage>
</organism>